<dbReference type="InterPro" id="IPR011010">
    <property type="entry name" value="DNA_brk_join_enz"/>
</dbReference>
<keyword evidence="6 9" id="KW-0238">DNA-binding</keyword>
<dbReference type="PANTHER" id="PTHR30349">
    <property type="entry name" value="PHAGE INTEGRASE-RELATED"/>
    <property type="match status" value="1"/>
</dbReference>
<evidence type="ECO:0000256" key="7">
    <source>
        <dbReference type="ARBA" id="ARBA00023172"/>
    </source>
</evidence>
<evidence type="ECO:0000256" key="9">
    <source>
        <dbReference type="PROSITE-ProRule" id="PRU01248"/>
    </source>
</evidence>
<evidence type="ECO:0000259" key="11">
    <source>
        <dbReference type="PROSITE" id="PS51898"/>
    </source>
</evidence>
<keyword evidence="7" id="KW-0233">DNA recombination</keyword>
<dbReference type="EMBL" id="CP000155">
    <property type="protein sequence ID" value="ABC29858.1"/>
    <property type="molecule type" value="Genomic_DNA"/>
</dbReference>
<evidence type="ECO:0000256" key="10">
    <source>
        <dbReference type="SAM" id="MobiDB-lite"/>
    </source>
</evidence>
<dbReference type="InterPro" id="IPR002104">
    <property type="entry name" value="Integrase_catalytic"/>
</dbReference>
<dbReference type="KEGG" id="hch:HCH_03092"/>
<keyword evidence="14" id="KW-1185">Reference proteome</keyword>
<dbReference type="CDD" id="cd00397">
    <property type="entry name" value="DNA_BRE_C"/>
    <property type="match status" value="1"/>
</dbReference>
<evidence type="ECO:0000256" key="2">
    <source>
        <dbReference type="ARBA" id="ARBA00022490"/>
    </source>
</evidence>
<name>Q2SHL6_HAHCH</name>
<dbReference type="GO" id="GO:0006310">
    <property type="term" value="P:DNA recombination"/>
    <property type="evidence" value="ECO:0007669"/>
    <property type="project" value="UniProtKB-KW"/>
</dbReference>
<organism evidence="13 14">
    <name type="scientific">Hahella chejuensis (strain KCTC 2396)</name>
    <dbReference type="NCBI Taxonomy" id="349521"/>
    <lineage>
        <taxon>Bacteria</taxon>
        <taxon>Pseudomonadati</taxon>
        <taxon>Pseudomonadota</taxon>
        <taxon>Gammaproteobacteria</taxon>
        <taxon>Oceanospirillales</taxon>
        <taxon>Hahellaceae</taxon>
        <taxon>Hahella</taxon>
    </lineage>
</organism>
<dbReference type="InterPro" id="IPR050090">
    <property type="entry name" value="Tyrosine_recombinase_XerCD"/>
</dbReference>
<dbReference type="HOGENOM" id="CLU_027562_42_0_6"/>
<evidence type="ECO:0000256" key="4">
    <source>
        <dbReference type="ARBA" id="ARBA00022829"/>
    </source>
</evidence>
<dbReference type="AlphaFoldDB" id="Q2SHL6"/>
<dbReference type="SUPFAM" id="SSF56349">
    <property type="entry name" value="DNA breaking-rejoining enzymes"/>
    <property type="match status" value="1"/>
</dbReference>
<evidence type="ECO:0000313" key="13">
    <source>
        <dbReference type="EMBL" id="ABC29858.1"/>
    </source>
</evidence>
<dbReference type="Proteomes" id="UP000000238">
    <property type="component" value="Chromosome"/>
</dbReference>
<dbReference type="GO" id="GO:0007059">
    <property type="term" value="P:chromosome segregation"/>
    <property type="evidence" value="ECO:0007669"/>
    <property type="project" value="UniProtKB-KW"/>
</dbReference>
<dbReference type="Gene3D" id="1.10.443.10">
    <property type="entry name" value="Intergrase catalytic core"/>
    <property type="match status" value="1"/>
</dbReference>
<evidence type="ECO:0000256" key="8">
    <source>
        <dbReference type="ARBA" id="ARBA00023306"/>
    </source>
</evidence>
<sequence length="441" mass="51046">MSAPDFPAFPLFDAHREFVKLPLGLAMLDNYPDSRQFLAKLKETVPGVNEDFISAQRFLKSYSRKSEKTFTSFRNEVERYLLWSWTVEGKAVSQLRRSHIENYFDFLHAPPAGWIGTGTVRRFEYIGGQGMFRSNPLWRPFVMRDTARSMREAKQDEKDGTTPKKSDKKDILQPEKKGYRLSNSATALAYSAISVFYDHLVQEDIVLGNPIPGIRKASPYLIKDAQVKQIKRLSELQWEYVLETLKEKAAEQPNYERTIFIIACLKSLYLRISELSDRPKWTPMWEHVWKDHDGNWWFKAFGKGLKIRDVSVSSAMWEYIRRYREHRGLTASPSPGDKEPLLQKMRGGGGLTSRQIARLVREAFELAYHRMMKDGFENDAKELRKATTHWLRHTGASQDIANRPLKHMADDLGHASMGTTDRVYIQSDMKERAATGRSRKV</sequence>
<dbReference type="InterPro" id="IPR013762">
    <property type="entry name" value="Integrase-like_cat_sf"/>
</dbReference>
<dbReference type="GO" id="GO:0003677">
    <property type="term" value="F:DNA binding"/>
    <property type="evidence" value="ECO:0007669"/>
    <property type="project" value="UniProtKB-UniRule"/>
</dbReference>
<dbReference type="eggNOG" id="COG4974">
    <property type="taxonomic scope" value="Bacteria"/>
</dbReference>
<dbReference type="GO" id="GO:0015074">
    <property type="term" value="P:DNA integration"/>
    <property type="evidence" value="ECO:0007669"/>
    <property type="project" value="UniProtKB-KW"/>
</dbReference>
<dbReference type="Gene3D" id="1.10.150.130">
    <property type="match status" value="1"/>
</dbReference>
<evidence type="ECO:0000256" key="3">
    <source>
        <dbReference type="ARBA" id="ARBA00022618"/>
    </source>
</evidence>
<dbReference type="GO" id="GO:0005737">
    <property type="term" value="C:cytoplasm"/>
    <property type="evidence" value="ECO:0007669"/>
    <property type="project" value="UniProtKB-SubCell"/>
</dbReference>
<dbReference type="PANTHER" id="PTHR30349:SF77">
    <property type="entry name" value="TYROSINE RECOMBINASE XERC"/>
    <property type="match status" value="1"/>
</dbReference>
<dbReference type="RefSeq" id="WP_011396927.1">
    <property type="nucleotide sequence ID" value="NC_007645.1"/>
</dbReference>
<dbReference type="InterPro" id="IPR044068">
    <property type="entry name" value="CB"/>
</dbReference>
<comment type="subcellular location">
    <subcellularLocation>
        <location evidence="1">Cytoplasm</location>
    </subcellularLocation>
</comment>
<keyword evidence="5" id="KW-0229">DNA integration</keyword>
<protein>
    <submittedName>
        <fullName evidence="13">Site-specific recombinase XerC</fullName>
    </submittedName>
</protein>
<feature type="domain" description="Core-binding (CB)" evidence="12">
    <location>
        <begin position="49"/>
        <end position="201"/>
    </location>
</feature>
<dbReference type="GO" id="GO:0051301">
    <property type="term" value="P:cell division"/>
    <property type="evidence" value="ECO:0007669"/>
    <property type="project" value="UniProtKB-KW"/>
</dbReference>
<feature type="region of interest" description="Disordered" evidence="10">
    <location>
        <begin position="149"/>
        <end position="173"/>
    </location>
</feature>
<keyword evidence="4" id="KW-0159">Chromosome partition</keyword>
<accession>Q2SHL6</accession>
<keyword evidence="2" id="KW-0963">Cytoplasm</keyword>
<feature type="domain" description="Tyr recombinase" evidence="11">
    <location>
        <begin position="228"/>
        <end position="437"/>
    </location>
</feature>
<dbReference type="Pfam" id="PF00589">
    <property type="entry name" value="Phage_integrase"/>
    <property type="match status" value="1"/>
</dbReference>
<evidence type="ECO:0000256" key="1">
    <source>
        <dbReference type="ARBA" id="ARBA00004496"/>
    </source>
</evidence>
<reference evidence="13 14" key="1">
    <citation type="journal article" date="2005" name="Nucleic Acids Res.">
        <title>Genomic blueprint of Hahella chejuensis, a marine microbe producing an algicidal agent.</title>
        <authorList>
            <person name="Jeong H."/>
            <person name="Yim J.H."/>
            <person name="Lee C."/>
            <person name="Choi S.-H."/>
            <person name="Park Y.K."/>
            <person name="Yoon S.H."/>
            <person name="Hur C.-G."/>
            <person name="Kang H.-Y."/>
            <person name="Kim D."/>
            <person name="Lee H.H."/>
            <person name="Park K.H."/>
            <person name="Park S.-H."/>
            <person name="Park H.-S."/>
            <person name="Lee H.K."/>
            <person name="Oh T.K."/>
            <person name="Kim J.F."/>
        </authorList>
    </citation>
    <scope>NUCLEOTIDE SEQUENCE [LARGE SCALE GENOMIC DNA]</scope>
    <source>
        <strain evidence="13 14">KCTC 2396</strain>
    </source>
</reference>
<dbReference type="OrthoDB" id="8610787at2"/>
<keyword evidence="8" id="KW-0131">Cell cycle</keyword>
<dbReference type="PROSITE" id="PS51898">
    <property type="entry name" value="TYR_RECOMBINASE"/>
    <property type="match status" value="1"/>
</dbReference>
<evidence type="ECO:0000256" key="6">
    <source>
        <dbReference type="ARBA" id="ARBA00023125"/>
    </source>
</evidence>
<dbReference type="STRING" id="349521.HCH_03092"/>
<proteinExistence type="predicted"/>
<keyword evidence="3" id="KW-0132">Cell division</keyword>
<evidence type="ECO:0000259" key="12">
    <source>
        <dbReference type="PROSITE" id="PS51900"/>
    </source>
</evidence>
<gene>
    <name evidence="13" type="ordered locus">HCH_03092</name>
</gene>
<evidence type="ECO:0000313" key="14">
    <source>
        <dbReference type="Proteomes" id="UP000000238"/>
    </source>
</evidence>
<evidence type="ECO:0000256" key="5">
    <source>
        <dbReference type="ARBA" id="ARBA00022908"/>
    </source>
</evidence>
<dbReference type="PROSITE" id="PS51900">
    <property type="entry name" value="CB"/>
    <property type="match status" value="1"/>
</dbReference>
<dbReference type="InterPro" id="IPR010998">
    <property type="entry name" value="Integrase_recombinase_N"/>
</dbReference>